<dbReference type="InterPro" id="IPR051534">
    <property type="entry name" value="CBASS_pafABC_assoc_protein"/>
</dbReference>
<accession>A0A2I1I4U5</accession>
<gene>
    <name evidence="2" type="ORF">CYJ25_05355</name>
</gene>
<dbReference type="PROSITE" id="PS52050">
    <property type="entry name" value="WYL"/>
    <property type="match status" value="1"/>
</dbReference>
<dbReference type="InterPro" id="IPR026881">
    <property type="entry name" value="WYL_dom"/>
</dbReference>
<sequence length="311" mass="35029">MPMGNDSSRDARLLALLNCLRHSGCPLSKREIQEQVLQYQGLTHDNFEGQFQDDKETLHTIGIALSMRGMNPDFTYEIDPKASAQFQGEDVRFDATESRLISMAIKVWDDDANTTALKKLALSMDPPEASFSHVSIGLDHSDVICALSEAIRHGRFVSFDYTSESDSFRRSVAPRKLVMRSNSMYLWGFDMDRYAPRLFKLSRIASEIEVIGDSFDALELPEIPADPFTLLEIEPLLAIRDDASLAIRAYVQLTGRLITDGWCEAVGLRASRNTWMTRVLTEGEDVVVLAPQDLRDEIYARIDRASSWGVQ</sequence>
<comment type="caution">
    <text evidence="2">The sequence shown here is derived from an EMBL/GenBank/DDBJ whole genome shotgun (WGS) entry which is preliminary data.</text>
</comment>
<dbReference type="PANTHER" id="PTHR34580:SF3">
    <property type="entry name" value="PROTEIN PAFB"/>
    <property type="match status" value="1"/>
</dbReference>
<dbReference type="AlphaFoldDB" id="A0A2I1I4U5"/>
<evidence type="ECO:0000313" key="3">
    <source>
        <dbReference type="Proteomes" id="UP000234545"/>
    </source>
</evidence>
<proteinExistence type="predicted"/>
<dbReference type="EMBL" id="PKKJ01000005">
    <property type="protein sequence ID" value="PKY66182.1"/>
    <property type="molecule type" value="Genomic_DNA"/>
</dbReference>
<dbReference type="Proteomes" id="UP000234545">
    <property type="component" value="Unassembled WGS sequence"/>
</dbReference>
<dbReference type="PANTHER" id="PTHR34580">
    <property type="match status" value="1"/>
</dbReference>
<feature type="domain" description="WYL" evidence="1">
    <location>
        <begin position="146"/>
        <end position="205"/>
    </location>
</feature>
<dbReference type="Pfam" id="PF13280">
    <property type="entry name" value="WYL"/>
    <property type="match status" value="1"/>
</dbReference>
<organism evidence="2 3">
    <name type="scientific">Schaalia turicensis</name>
    <dbReference type="NCBI Taxonomy" id="131111"/>
    <lineage>
        <taxon>Bacteria</taxon>
        <taxon>Bacillati</taxon>
        <taxon>Actinomycetota</taxon>
        <taxon>Actinomycetes</taxon>
        <taxon>Actinomycetales</taxon>
        <taxon>Actinomycetaceae</taxon>
        <taxon>Schaalia</taxon>
    </lineage>
</organism>
<reference evidence="2 3" key="1">
    <citation type="submission" date="2017-12" db="EMBL/GenBank/DDBJ databases">
        <title>Phylogenetic diversity of female urinary microbiome.</title>
        <authorList>
            <person name="Thomas-White K."/>
            <person name="Wolfe A.J."/>
        </authorList>
    </citation>
    <scope>NUCLEOTIDE SEQUENCE [LARGE SCALE GENOMIC DNA]</scope>
    <source>
        <strain evidence="2 3">UMB0250</strain>
    </source>
</reference>
<evidence type="ECO:0000313" key="2">
    <source>
        <dbReference type="EMBL" id="PKY66182.1"/>
    </source>
</evidence>
<dbReference type="OrthoDB" id="3268930at2"/>
<name>A0A2I1I4U5_9ACTO</name>
<evidence type="ECO:0000259" key="1">
    <source>
        <dbReference type="Pfam" id="PF13280"/>
    </source>
</evidence>
<protein>
    <recommendedName>
        <fullName evidence="1">WYL domain-containing protein</fullName>
    </recommendedName>
</protein>